<evidence type="ECO:0000313" key="2">
    <source>
        <dbReference type="EMBL" id="MFC5240219.1"/>
    </source>
</evidence>
<evidence type="ECO:0000313" key="3">
    <source>
        <dbReference type="Proteomes" id="UP001596035"/>
    </source>
</evidence>
<dbReference type="Proteomes" id="UP001596035">
    <property type="component" value="Unassembled WGS sequence"/>
</dbReference>
<proteinExistence type="predicted"/>
<sequence>MLHAPPGRLGRPFQEFPAMEPGRSRIDTLLTPAPSTPEAPDPVTLPSGLSGATGQTGPVAAGSASGRTPHRPAVLTPWPSPAAEGSGAPLARGVLPPQAEHDRLGLTRPAHCATAGR</sequence>
<protein>
    <submittedName>
        <fullName evidence="2">Uncharacterized protein</fullName>
    </submittedName>
</protein>
<dbReference type="RefSeq" id="WP_344559572.1">
    <property type="nucleotide sequence ID" value="NZ_BAAATG010000014.1"/>
</dbReference>
<dbReference type="EMBL" id="JBHSKN010000009">
    <property type="protein sequence ID" value="MFC5240219.1"/>
    <property type="molecule type" value="Genomic_DNA"/>
</dbReference>
<evidence type="ECO:0000256" key="1">
    <source>
        <dbReference type="SAM" id="MobiDB-lite"/>
    </source>
</evidence>
<feature type="region of interest" description="Disordered" evidence="1">
    <location>
        <begin position="1"/>
        <end position="117"/>
    </location>
</feature>
<organism evidence="2 3">
    <name type="scientific">Streptomyces atrovirens</name>
    <dbReference type="NCBI Taxonomy" id="285556"/>
    <lineage>
        <taxon>Bacteria</taxon>
        <taxon>Bacillati</taxon>
        <taxon>Actinomycetota</taxon>
        <taxon>Actinomycetes</taxon>
        <taxon>Kitasatosporales</taxon>
        <taxon>Streptomycetaceae</taxon>
        <taxon>Streptomyces</taxon>
    </lineage>
</organism>
<comment type="caution">
    <text evidence="2">The sequence shown here is derived from an EMBL/GenBank/DDBJ whole genome shotgun (WGS) entry which is preliminary data.</text>
</comment>
<gene>
    <name evidence="2" type="ORF">ACFPWV_09940</name>
</gene>
<keyword evidence="3" id="KW-1185">Reference proteome</keyword>
<reference evidence="3" key="1">
    <citation type="journal article" date="2019" name="Int. J. Syst. Evol. Microbiol.">
        <title>The Global Catalogue of Microorganisms (GCM) 10K type strain sequencing project: providing services to taxonomists for standard genome sequencing and annotation.</title>
        <authorList>
            <consortium name="The Broad Institute Genomics Platform"/>
            <consortium name="The Broad Institute Genome Sequencing Center for Infectious Disease"/>
            <person name="Wu L."/>
            <person name="Ma J."/>
        </authorList>
    </citation>
    <scope>NUCLEOTIDE SEQUENCE [LARGE SCALE GENOMIC DNA]</scope>
    <source>
        <strain evidence="3">CGMCC 4.7131</strain>
    </source>
</reference>
<accession>A0ABW0DRE8</accession>
<name>A0ABW0DRE8_9ACTN</name>